<accession>A0A7X9S118</accession>
<dbReference type="GO" id="GO:0000287">
    <property type="term" value="F:magnesium ion binding"/>
    <property type="evidence" value="ECO:0007669"/>
    <property type="project" value="InterPro"/>
</dbReference>
<evidence type="ECO:0000259" key="3">
    <source>
        <dbReference type="Pfam" id="PF01648"/>
    </source>
</evidence>
<evidence type="ECO:0000256" key="2">
    <source>
        <dbReference type="ARBA" id="ARBA00022679"/>
    </source>
</evidence>
<evidence type="ECO:0000313" key="5">
    <source>
        <dbReference type="Proteomes" id="UP000576082"/>
    </source>
</evidence>
<dbReference type="AlphaFoldDB" id="A0A7X9S118"/>
<dbReference type="InterPro" id="IPR037143">
    <property type="entry name" value="4-PPantetheinyl_Trfase_dom_sf"/>
</dbReference>
<dbReference type="PANTHER" id="PTHR12215:SF10">
    <property type="entry name" value="L-AMINOADIPATE-SEMIALDEHYDE DEHYDROGENASE-PHOSPHOPANTETHEINYL TRANSFERASE"/>
    <property type="match status" value="1"/>
</dbReference>
<dbReference type="Proteomes" id="UP000576082">
    <property type="component" value="Unassembled WGS sequence"/>
</dbReference>
<comment type="caution">
    <text evidence="4">The sequence shown here is derived from an EMBL/GenBank/DDBJ whole genome shotgun (WGS) entry which is preliminary data.</text>
</comment>
<evidence type="ECO:0000256" key="1">
    <source>
        <dbReference type="ARBA" id="ARBA00010990"/>
    </source>
</evidence>
<keyword evidence="2 4" id="KW-0808">Transferase</keyword>
<evidence type="ECO:0000313" key="4">
    <source>
        <dbReference type="EMBL" id="NME72279.1"/>
    </source>
</evidence>
<dbReference type="InterPro" id="IPR050559">
    <property type="entry name" value="P-Pant_transferase_sf"/>
</dbReference>
<organism evidence="4 5">
    <name type="scientific">Flammeovirga aprica JL-4</name>
    <dbReference type="NCBI Taxonomy" id="694437"/>
    <lineage>
        <taxon>Bacteria</taxon>
        <taxon>Pseudomonadati</taxon>
        <taxon>Bacteroidota</taxon>
        <taxon>Cytophagia</taxon>
        <taxon>Cytophagales</taxon>
        <taxon>Flammeovirgaceae</taxon>
        <taxon>Flammeovirga</taxon>
    </lineage>
</organism>
<dbReference type="GO" id="GO:0019878">
    <property type="term" value="P:lysine biosynthetic process via aminoadipic acid"/>
    <property type="evidence" value="ECO:0007669"/>
    <property type="project" value="TreeGrafter"/>
</dbReference>
<dbReference type="GO" id="GO:0008897">
    <property type="term" value="F:holo-[acyl-carrier-protein] synthase activity"/>
    <property type="evidence" value="ECO:0007669"/>
    <property type="project" value="InterPro"/>
</dbReference>
<proteinExistence type="inferred from homology"/>
<dbReference type="PANTHER" id="PTHR12215">
    <property type="entry name" value="PHOSPHOPANTETHEINE TRANSFERASE"/>
    <property type="match status" value="1"/>
</dbReference>
<dbReference type="SUPFAM" id="SSF56214">
    <property type="entry name" value="4'-phosphopantetheinyl transferase"/>
    <property type="match status" value="2"/>
</dbReference>
<name>A0A7X9S118_9BACT</name>
<keyword evidence="5" id="KW-1185">Reference proteome</keyword>
<protein>
    <submittedName>
        <fullName evidence="4">4'-phosphopantetheinyl transferase superfamily protein</fullName>
    </submittedName>
</protein>
<dbReference type="InterPro" id="IPR008278">
    <property type="entry name" value="4-PPantetheinyl_Trfase_dom"/>
</dbReference>
<comment type="similarity">
    <text evidence="1">Belongs to the P-Pant transferase superfamily. Gsp/Sfp/HetI/AcpT family.</text>
</comment>
<dbReference type="GO" id="GO:0005829">
    <property type="term" value="C:cytosol"/>
    <property type="evidence" value="ECO:0007669"/>
    <property type="project" value="TreeGrafter"/>
</dbReference>
<dbReference type="EMBL" id="JABANE010000148">
    <property type="protein sequence ID" value="NME72279.1"/>
    <property type="molecule type" value="Genomic_DNA"/>
</dbReference>
<feature type="domain" description="4'-phosphopantetheinyl transferase" evidence="3">
    <location>
        <begin position="108"/>
        <end position="194"/>
    </location>
</feature>
<dbReference type="RefSeq" id="WP_169660473.1">
    <property type="nucleotide sequence ID" value="NZ_JABANE010000148.1"/>
</dbReference>
<dbReference type="Pfam" id="PF01648">
    <property type="entry name" value="ACPS"/>
    <property type="match status" value="1"/>
</dbReference>
<dbReference type="Gene3D" id="3.90.470.20">
    <property type="entry name" value="4'-phosphopantetheinyl transferase domain"/>
    <property type="match status" value="2"/>
</dbReference>
<reference evidence="4 5" key="1">
    <citation type="submission" date="2020-04" db="EMBL/GenBank/DDBJ databases">
        <title>Flammeovirga sp. SR4, a novel species isolated from seawater.</title>
        <authorList>
            <person name="Wang X."/>
        </authorList>
    </citation>
    <scope>NUCLEOTIDE SEQUENCE [LARGE SCALE GENOMIC DNA]</scope>
    <source>
        <strain evidence="4 5">ATCC 23126</strain>
    </source>
</reference>
<sequence length="211" mass="24230">MGIVKHQHLTENISYLVWAIEESEEELLPFLENTDCNFEHIKNQKVRLESIAARVALQHLLEDSPVEFKGIKKEESGKPSLLHDEYGISLSHSKGFAAAIIDRSKKNVGIDIENIHPKVLRLIPRFANEEELAFAQNTEENPSNATQIWTIKEAVYKAFGKLNIEFKSQIKTEFHHSVPHTVKIKEIDKEFVEFKLKLEELQTIKIAIAYS</sequence>
<gene>
    <name evidence="4" type="ORF">HHU12_30240</name>
</gene>